<dbReference type="SUPFAM" id="SSF47413">
    <property type="entry name" value="lambda repressor-like DNA-binding domains"/>
    <property type="match status" value="1"/>
</dbReference>
<name>A0A1S2LP53_9BACI</name>
<dbReference type="RefSeq" id="WP_071309256.1">
    <property type="nucleotide sequence ID" value="NZ_MLQR01000021.1"/>
</dbReference>
<proteinExistence type="predicted"/>
<dbReference type="PROSITE" id="PS50943">
    <property type="entry name" value="HTH_CROC1"/>
    <property type="match status" value="1"/>
</dbReference>
<dbReference type="EMBL" id="MLQR01000021">
    <property type="protein sequence ID" value="OIJ14288.1"/>
    <property type="molecule type" value="Genomic_DNA"/>
</dbReference>
<protein>
    <recommendedName>
        <fullName evidence="1">HTH cro/C1-type domain-containing protein</fullName>
    </recommendedName>
</protein>
<comment type="caution">
    <text evidence="2">The sequence shown here is derived from an EMBL/GenBank/DDBJ whole genome shotgun (WGS) entry which is preliminary data.</text>
</comment>
<dbReference type="Gene3D" id="1.10.260.40">
    <property type="entry name" value="lambda repressor-like DNA-binding domains"/>
    <property type="match status" value="1"/>
</dbReference>
<evidence type="ECO:0000259" key="1">
    <source>
        <dbReference type="PROSITE" id="PS50943"/>
    </source>
</evidence>
<dbReference type="OrthoDB" id="9814553at2"/>
<organism evidence="2 3">
    <name type="scientific">Anaerobacillus alkalilacustris</name>
    <dbReference type="NCBI Taxonomy" id="393763"/>
    <lineage>
        <taxon>Bacteria</taxon>
        <taxon>Bacillati</taxon>
        <taxon>Bacillota</taxon>
        <taxon>Bacilli</taxon>
        <taxon>Bacillales</taxon>
        <taxon>Bacillaceae</taxon>
        <taxon>Anaerobacillus</taxon>
    </lineage>
</organism>
<evidence type="ECO:0000313" key="2">
    <source>
        <dbReference type="EMBL" id="OIJ14288.1"/>
    </source>
</evidence>
<dbReference type="AlphaFoldDB" id="A0A1S2LP53"/>
<dbReference type="Proteomes" id="UP000179524">
    <property type="component" value="Unassembled WGS sequence"/>
</dbReference>
<sequence length="166" mass="19093">MLPHILLYNPCSKPITAKPPKKNSVLFQHTPKSQYTLCSQTFIRCIILIKKGGKLAEEKSIVTVAIGKCIRFQRDFKKMSREKLAEQSTLSSNYIGQNERGESSPSYDEILLKFAFGLGLDPLVLFRQINNEILPIVEEEVKKNRSENLYSPFYLRAFRKRKIVPT</sequence>
<keyword evidence="3" id="KW-1185">Reference proteome</keyword>
<reference evidence="2 3" key="1">
    <citation type="submission" date="2016-10" db="EMBL/GenBank/DDBJ databases">
        <title>Draft genome sequences of four alkaliphilic bacteria belonging to the Anaerobacillus genus.</title>
        <authorList>
            <person name="Bassil N.M."/>
            <person name="Lloyd J.R."/>
        </authorList>
    </citation>
    <scope>NUCLEOTIDE SEQUENCE [LARGE SCALE GENOMIC DNA]</scope>
    <source>
        <strain evidence="2 3">DSM 18345</strain>
    </source>
</reference>
<gene>
    <name evidence="2" type="ORF">BKP37_08925</name>
</gene>
<dbReference type="InterPro" id="IPR010982">
    <property type="entry name" value="Lambda_DNA-bd_dom_sf"/>
</dbReference>
<feature type="domain" description="HTH cro/C1-type" evidence="1">
    <location>
        <begin position="70"/>
        <end position="125"/>
    </location>
</feature>
<dbReference type="InterPro" id="IPR001387">
    <property type="entry name" value="Cro/C1-type_HTH"/>
</dbReference>
<accession>A0A1S2LP53</accession>
<dbReference type="CDD" id="cd00093">
    <property type="entry name" value="HTH_XRE"/>
    <property type="match status" value="1"/>
</dbReference>
<dbReference type="GO" id="GO:0003677">
    <property type="term" value="F:DNA binding"/>
    <property type="evidence" value="ECO:0007669"/>
    <property type="project" value="InterPro"/>
</dbReference>
<evidence type="ECO:0000313" key="3">
    <source>
        <dbReference type="Proteomes" id="UP000179524"/>
    </source>
</evidence>